<reference evidence="2" key="2">
    <citation type="submission" date="2020-03" db="EMBL/GenBank/DDBJ databases">
        <title>Flavobacteriaceae bacterium strain TP-CH-4, a member of the family Flavobacteriaceae isolated from a deep-sea seamount.</title>
        <authorList>
            <person name="Zhang D.-C."/>
        </authorList>
    </citation>
    <scope>NUCLEOTIDE SEQUENCE</scope>
    <source>
        <strain evidence="2">TP-CH-4</strain>
    </source>
</reference>
<sequence length="398" mass="44923">MLKKLLLAIVLFFTIFSCSVEDLEEVGIGDSDTVVPLEPNEGVEVVLEEVLLEELSYNWISNVQHSNGLLESSENTDFVSLYDNALAALVFIQKGELEKAEKILAFFDTRVSGELMADSGGFYQFRNKEGTNGRRKWLGDNAWLLIAVNNYHEASGNPKYHRLAQELELWIRSLQDEDGGLWGGTEEDGTPIHKVTEGIATAFNAVPGYDDFHKKILEYLEQYRWDPNKKTLIAWPENPQYLNALDLHAIGQGVFQNFPKEQLYYADELFITSQMATVSGKEVTGYCFDVDKDVIWLEGTAQMALAFKQLDDIPKTEKLLTELEKTFIASTTMKDSEGIPYTSNHGSTYGPNPLWDRADITPALSSTAWYLLAKTGFDPFAIGYEKNIPTSDMFWIQE</sequence>
<dbReference type="GO" id="GO:0005975">
    <property type="term" value="P:carbohydrate metabolic process"/>
    <property type="evidence" value="ECO:0007669"/>
    <property type="project" value="InterPro"/>
</dbReference>
<keyword evidence="3" id="KW-1185">Reference proteome</keyword>
<dbReference type="InterPro" id="IPR008928">
    <property type="entry name" value="6-hairpin_glycosidase_sf"/>
</dbReference>
<dbReference type="Gene3D" id="1.50.10.10">
    <property type="match status" value="1"/>
</dbReference>
<name>A0A967AQB8_9FLAO</name>
<dbReference type="RefSeq" id="WP_152572968.1">
    <property type="nucleotide sequence ID" value="NZ_VIKU02000001.1"/>
</dbReference>
<dbReference type="Proteomes" id="UP000707206">
    <property type="component" value="Unassembled WGS sequence"/>
</dbReference>
<proteinExistence type="predicted"/>
<evidence type="ECO:0000313" key="3">
    <source>
        <dbReference type="Proteomes" id="UP000707206"/>
    </source>
</evidence>
<protein>
    <submittedName>
        <fullName evidence="2">Uncharacterized protein</fullName>
    </submittedName>
</protein>
<evidence type="ECO:0000256" key="1">
    <source>
        <dbReference type="SAM" id="SignalP"/>
    </source>
</evidence>
<accession>A0A967AQB8</accession>
<gene>
    <name evidence="2" type="ORF">FK220_003950</name>
</gene>
<dbReference type="InterPro" id="IPR012341">
    <property type="entry name" value="6hp_glycosidase-like_sf"/>
</dbReference>
<dbReference type="PROSITE" id="PS51257">
    <property type="entry name" value="PROKAR_LIPOPROTEIN"/>
    <property type="match status" value="1"/>
</dbReference>
<dbReference type="AlphaFoldDB" id="A0A967AQB8"/>
<dbReference type="EMBL" id="VIKU02000001">
    <property type="protein sequence ID" value="NHF58476.1"/>
    <property type="molecule type" value="Genomic_DNA"/>
</dbReference>
<feature type="signal peptide" evidence="1">
    <location>
        <begin position="1"/>
        <end position="20"/>
    </location>
</feature>
<keyword evidence="1" id="KW-0732">Signal</keyword>
<feature type="chain" id="PRO_5037477709" evidence="1">
    <location>
        <begin position="21"/>
        <end position="398"/>
    </location>
</feature>
<dbReference type="SUPFAM" id="SSF48208">
    <property type="entry name" value="Six-hairpin glycosidases"/>
    <property type="match status" value="1"/>
</dbReference>
<organism evidence="2 3">
    <name type="scientific">Pelagihabitans pacificus</name>
    <dbReference type="NCBI Taxonomy" id="2696054"/>
    <lineage>
        <taxon>Bacteria</taxon>
        <taxon>Pseudomonadati</taxon>
        <taxon>Bacteroidota</taxon>
        <taxon>Flavobacteriia</taxon>
        <taxon>Flavobacteriales</taxon>
        <taxon>Flavobacteriaceae</taxon>
        <taxon>Pelagihabitans</taxon>
    </lineage>
</organism>
<reference evidence="2" key="1">
    <citation type="submission" date="2019-07" db="EMBL/GenBank/DDBJ databases">
        <authorList>
            <person name="De-Chao Zhang Q."/>
        </authorList>
    </citation>
    <scope>NUCLEOTIDE SEQUENCE</scope>
    <source>
        <strain evidence="2">TP-CH-4</strain>
    </source>
</reference>
<evidence type="ECO:0000313" key="2">
    <source>
        <dbReference type="EMBL" id="NHF58476.1"/>
    </source>
</evidence>
<comment type="caution">
    <text evidence="2">The sequence shown here is derived from an EMBL/GenBank/DDBJ whole genome shotgun (WGS) entry which is preliminary data.</text>
</comment>